<accession>A0A7R9TWY4</accession>
<comment type="subcellular location">
    <subcellularLocation>
        <location evidence="1 8">Membrane</location>
        <topology evidence="1 8">Multi-pass membrane protein</topology>
    </subcellularLocation>
</comment>
<proteinExistence type="inferred from homology"/>
<dbReference type="SMART" id="SM00679">
    <property type="entry name" value="CTNS"/>
    <property type="match status" value="2"/>
</dbReference>
<evidence type="ECO:0000256" key="5">
    <source>
        <dbReference type="ARBA" id="ARBA00022989"/>
    </source>
</evidence>
<keyword evidence="6 8" id="KW-0472">Membrane</keyword>
<feature type="compositionally biased region" description="Basic and acidic residues" evidence="9">
    <location>
        <begin position="148"/>
        <end position="162"/>
    </location>
</feature>
<evidence type="ECO:0000256" key="8">
    <source>
        <dbReference type="PIRNR" id="PIRNR023381"/>
    </source>
</evidence>
<keyword evidence="3 8" id="KW-0812">Transmembrane</keyword>
<keyword evidence="5 8" id="KW-1133">Transmembrane helix</keyword>
<dbReference type="InterPro" id="IPR006603">
    <property type="entry name" value="PQ-loop_rpt"/>
</dbReference>
<evidence type="ECO:0000256" key="2">
    <source>
        <dbReference type="ARBA" id="ARBA00022448"/>
    </source>
</evidence>
<dbReference type="AlphaFoldDB" id="A0A7R9TWY4"/>
<feature type="transmembrane region" description="Helical" evidence="10">
    <location>
        <begin position="105"/>
        <end position="123"/>
    </location>
</feature>
<dbReference type="GO" id="GO:0016020">
    <property type="term" value="C:membrane"/>
    <property type="evidence" value="ECO:0007669"/>
    <property type="project" value="UniProtKB-SubCell"/>
</dbReference>
<evidence type="ECO:0000256" key="3">
    <source>
        <dbReference type="ARBA" id="ARBA00022692"/>
    </source>
</evidence>
<organism evidence="11">
    <name type="scientific">Micromonas pusilla</name>
    <name type="common">Picoplanktonic green alga</name>
    <name type="synonym">Chromulina pusilla</name>
    <dbReference type="NCBI Taxonomy" id="38833"/>
    <lineage>
        <taxon>Eukaryota</taxon>
        <taxon>Viridiplantae</taxon>
        <taxon>Chlorophyta</taxon>
        <taxon>Mamiellophyceae</taxon>
        <taxon>Mamiellales</taxon>
        <taxon>Mamiellaceae</taxon>
        <taxon>Micromonas</taxon>
    </lineage>
</organism>
<dbReference type="InterPro" id="IPR016817">
    <property type="entry name" value="MannP-dilichol_defect-1"/>
</dbReference>
<dbReference type="Gene3D" id="1.20.1280.290">
    <property type="match status" value="1"/>
</dbReference>
<evidence type="ECO:0000256" key="10">
    <source>
        <dbReference type="SAM" id="Phobius"/>
    </source>
</evidence>
<evidence type="ECO:0000256" key="9">
    <source>
        <dbReference type="SAM" id="MobiDB-lite"/>
    </source>
</evidence>
<reference evidence="11" key="1">
    <citation type="submission" date="2021-01" db="EMBL/GenBank/DDBJ databases">
        <authorList>
            <person name="Corre E."/>
            <person name="Pelletier E."/>
            <person name="Niang G."/>
            <person name="Scheremetjew M."/>
            <person name="Finn R."/>
            <person name="Kale V."/>
            <person name="Holt S."/>
            <person name="Cochrane G."/>
            <person name="Meng A."/>
            <person name="Brown T."/>
            <person name="Cohen L."/>
        </authorList>
    </citation>
    <scope>NUCLEOTIDE SEQUENCE</scope>
    <source>
        <strain evidence="11">RCC1614</strain>
    </source>
</reference>
<name>A0A7R9TWY4_MICPS</name>
<keyword evidence="2" id="KW-0813">Transport</keyword>
<dbReference type="PANTHER" id="PTHR12226:SF2">
    <property type="entry name" value="MANNOSE-P-DOLICHOL UTILIZATION DEFECT 1 PROTEIN"/>
    <property type="match status" value="1"/>
</dbReference>
<evidence type="ECO:0000256" key="6">
    <source>
        <dbReference type="ARBA" id="ARBA00023136"/>
    </source>
</evidence>
<keyword evidence="4" id="KW-0677">Repeat</keyword>
<feature type="region of interest" description="Disordered" evidence="9">
    <location>
        <begin position="130"/>
        <end position="162"/>
    </location>
</feature>
<comment type="similarity">
    <text evidence="7 8">Belongs to the MPDU1 (TC 2.A.43.3) family.</text>
</comment>
<protein>
    <recommendedName>
        <fullName evidence="8">Mannose-P-dolichol utilization defect 1 protein homolog</fullName>
    </recommendedName>
</protein>
<evidence type="ECO:0000256" key="7">
    <source>
        <dbReference type="ARBA" id="ARBA00038475"/>
    </source>
</evidence>
<dbReference type="PIRSF" id="PIRSF023381">
    <property type="entry name" value="MannP-dilichol_defect-1p"/>
    <property type="match status" value="1"/>
</dbReference>
<dbReference type="PANTHER" id="PTHR12226">
    <property type="entry name" value="MANNOSE-P-DOLICHOL UTILIZATION DEFECT 1 LEC35 -RELATED"/>
    <property type="match status" value="1"/>
</dbReference>
<sequence>MPSQTPLLDCLEEWAPFGNFIHFKVFPHGVLPSTACTKVFVSKALSLGIVCGAAMVKVPQIKRIAAKKSARGLRLQMFATEILAGTIGIAYCASNGVALAAYAELYFILVQNLIILALIGVYGDGDGDDARRDAPAAAEADEDDETTKDEKEARRREREDDRASAKRARAPFFFLSYVGLLACLRNRAILPEHLALLYNCTTALLFLGRAPQIAQNARTRSTGELSVSSQVAMTFGGFARVLTTIQEKGGASMIGAYALSFGTQATMLAQMVMYREKKKKTE</sequence>
<evidence type="ECO:0000256" key="4">
    <source>
        <dbReference type="ARBA" id="ARBA00022737"/>
    </source>
</evidence>
<feature type="transmembrane region" description="Helical" evidence="10">
    <location>
        <begin position="78"/>
        <end position="99"/>
    </location>
</feature>
<gene>
    <name evidence="11" type="ORF">MPUS1402_LOCUS10452</name>
</gene>
<evidence type="ECO:0000313" key="11">
    <source>
        <dbReference type="EMBL" id="CAD8246929.1"/>
    </source>
</evidence>
<evidence type="ECO:0000256" key="1">
    <source>
        <dbReference type="ARBA" id="ARBA00004141"/>
    </source>
</evidence>
<dbReference type="Pfam" id="PF04193">
    <property type="entry name" value="PQ-loop"/>
    <property type="match status" value="2"/>
</dbReference>
<dbReference type="EMBL" id="HBDY01013783">
    <property type="protein sequence ID" value="CAD8246929.1"/>
    <property type="molecule type" value="Transcribed_RNA"/>
</dbReference>